<dbReference type="EMBL" id="QXTG01000002">
    <property type="protein sequence ID" value="RIX28047.1"/>
    <property type="molecule type" value="Genomic_DNA"/>
</dbReference>
<evidence type="ECO:0008006" key="3">
    <source>
        <dbReference type="Google" id="ProtNLM"/>
    </source>
</evidence>
<dbReference type="Proteomes" id="UP000265742">
    <property type="component" value="Unassembled WGS sequence"/>
</dbReference>
<comment type="caution">
    <text evidence="1">The sequence shown here is derived from an EMBL/GenBank/DDBJ whole genome shotgun (WGS) entry which is preliminary data.</text>
</comment>
<dbReference type="AlphaFoldDB" id="A0A3A1U2G1"/>
<reference evidence="2" key="1">
    <citation type="submission" date="2018-09" db="EMBL/GenBank/DDBJ databases">
        <authorList>
            <person name="Kim I."/>
        </authorList>
    </citation>
    <scope>NUCLEOTIDE SEQUENCE [LARGE SCALE GENOMIC DNA]</scope>
    <source>
        <strain evidence="2">DD4a</strain>
    </source>
</reference>
<accession>A0A3A1U2G1</accession>
<dbReference type="RefSeq" id="WP_119482357.1">
    <property type="nucleotide sequence ID" value="NZ_QXTG01000002.1"/>
</dbReference>
<name>A0A3A1U2G1_9MICO</name>
<evidence type="ECO:0000313" key="2">
    <source>
        <dbReference type="Proteomes" id="UP000265742"/>
    </source>
</evidence>
<organism evidence="1 2">
    <name type="scientific">Amnibacterium setariae</name>
    <dbReference type="NCBI Taxonomy" id="2306585"/>
    <lineage>
        <taxon>Bacteria</taxon>
        <taxon>Bacillati</taxon>
        <taxon>Actinomycetota</taxon>
        <taxon>Actinomycetes</taxon>
        <taxon>Micrococcales</taxon>
        <taxon>Microbacteriaceae</taxon>
        <taxon>Amnibacterium</taxon>
    </lineage>
</organism>
<dbReference type="OrthoDB" id="4802815at2"/>
<proteinExistence type="predicted"/>
<protein>
    <recommendedName>
        <fullName evidence="3">AbiEi antitoxin C-terminal domain-containing protein</fullName>
    </recommendedName>
</protein>
<gene>
    <name evidence="1" type="ORF">D1781_11145</name>
</gene>
<sequence length="179" mass="18748">MRLAPALDHDDFPEAERSVLLLDGECRPLGLTVVPVDEPDGPGIRAASLAAATARYDLVVEREAAAWVHGVVPDLPRPLTLAVDLGRSRRTKLVTPPPREARFRSDDLVLLGGVRVTTPLRTAFDLVRLDPGEEASSTAAALLAVAGLAPAVAAALAQLHPGSPGKQQAIDRLAALPTA</sequence>
<evidence type="ECO:0000313" key="1">
    <source>
        <dbReference type="EMBL" id="RIX28047.1"/>
    </source>
</evidence>
<keyword evidence="2" id="KW-1185">Reference proteome</keyword>